<dbReference type="Ensembl" id="ENSNFUT00015034742.1">
    <property type="protein sequence ID" value="ENSNFUP00015033245.1"/>
    <property type="gene ID" value="ENSNFUG00015016243.1"/>
</dbReference>
<feature type="transmembrane region" description="Helical" evidence="10">
    <location>
        <begin position="415"/>
        <end position="435"/>
    </location>
</feature>
<evidence type="ECO:0000256" key="6">
    <source>
        <dbReference type="ARBA" id="ARBA00022692"/>
    </source>
</evidence>
<keyword evidence="9 10" id="KW-0472">Membrane</keyword>
<feature type="transmembrane region" description="Helical" evidence="10">
    <location>
        <begin position="352"/>
        <end position="372"/>
    </location>
</feature>
<feature type="transmembrane region" description="Helical" evidence="10">
    <location>
        <begin position="556"/>
        <end position="581"/>
    </location>
</feature>
<evidence type="ECO:0000256" key="7">
    <source>
        <dbReference type="ARBA" id="ARBA00022989"/>
    </source>
</evidence>
<feature type="transmembrane region" description="Helical" evidence="10">
    <location>
        <begin position="248"/>
        <end position="265"/>
    </location>
</feature>
<feature type="transmembrane region" description="Helical" evidence="10">
    <location>
        <begin position="588"/>
        <end position="608"/>
    </location>
</feature>
<evidence type="ECO:0000256" key="8">
    <source>
        <dbReference type="ARBA" id="ARBA00023065"/>
    </source>
</evidence>
<keyword evidence="3" id="KW-0050">Antiport</keyword>
<evidence type="ECO:0000259" key="11">
    <source>
        <dbReference type="Pfam" id="PF01699"/>
    </source>
</evidence>
<evidence type="ECO:0000256" key="10">
    <source>
        <dbReference type="SAM" id="Phobius"/>
    </source>
</evidence>
<dbReference type="AlphaFoldDB" id="A0A8C6MFF7"/>
<reference evidence="13" key="3">
    <citation type="submission" date="2025-09" db="UniProtKB">
        <authorList>
            <consortium name="Ensembl"/>
        </authorList>
    </citation>
    <scope>IDENTIFICATION</scope>
</reference>
<feature type="transmembrane region" description="Helical" evidence="10">
    <location>
        <begin position="138"/>
        <end position="161"/>
    </location>
</feature>
<dbReference type="GO" id="GO:0006874">
    <property type="term" value="P:intracellular calcium ion homeostasis"/>
    <property type="evidence" value="ECO:0007669"/>
    <property type="project" value="TreeGrafter"/>
</dbReference>
<evidence type="ECO:0000256" key="3">
    <source>
        <dbReference type="ARBA" id="ARBA00022449"/>
    </source>
</evidence>
<keyword evidence="8" id="KW-0406">Ion transport</keyword>
<reference evidence="13" key="1">
    <citation type="submission" date="2014-08" db="EMBL/GenBank/DDBJ databases">
        <authorList>
            <person name="Senf B."/>
            <person name="Petzold A."/>
            <person name="Downie B.R."/>
            <person name="Koch P."/>
            <person name="Platzer M."/>
        </authorList>
    </citation>
    <scope>NUCLEOTIDE SEQUENCE [LARGE SCALE GENOMIC DNA]</scope>
    <source>
        <strain evidence="13">GRZ</strain>
    </source>
</reference>
<dbReference type="InterPro" id="IPR004713">
    <property type="entry name" value="CaH_exchang"/>
</dbReference>
<dbReference type="PANTHER" id="PTHR31503:SF10">
    <property type="entry name" value="VNX1 PROTEIN"/>
    <property type="match status" value="1"/>
</dbReference>
<evidence type="ECO:0000313" key="13">
    <source>
        <dbReference type="Ensembl" id="ENSNFUP00015033245.1"/>
    </source>
</evidence>
<dbReference type="Gene3D" id="1.20.1420.30">
    <property type="entry name" value="NCX, central ion-binding region"/>
    <property type="match status" value="1"/>
</dbReference>
<feature type="transmembrane region" description="Helical" evidence="10">
    <location>
        <begin position="217"/>
        <end position="236"/>
    </location>
</feature>
<dbReference type="InterPro" id="IPR004837">
    <property type="entry name" value="NaCa_Exmemb"/>
</dbReference>
<feature type="domain" description="Sodium/calcium exchanger membrane region" evidence="11">
    <location>
        <begin position="463"/>
        <end position="605"/>
    </location>
</feature>
<dbReference type="InterPro" id="IPR044880">
    <property type="entry name" value="NCX_ion-bd_dom_sf"/>
</dbReference>
<evidence type="ECO:0000256" key="5">
    <source>
        <dbReference type="ARBA" id="ARBA00022568"/>
    </source>
</evidence>
<evidence type="ECO:0000256" key="4">
    <source>
        <dbReference type="ARBA" id="ARBA00022553"/>
    </source>
</evidence>
<keyword evidence="4" id="KW-0597">Phosphoprotein</keyword>
<proteinExistence type="predicted"/>
<feature type="transmembrane region" description="Helical" evidence="10">
    <location>
        <begin position="277"/>
        <end position="297"/>
    </location>
</feature>
<feature type="transmembrane region" description="Helical" evidence="10">
    <location>
        <begin position="527"/>
        <end position="550"/>
    </location>
</feature>
<keyword evidence="5" id="KW-0106">Calcium</keyword>
<dbReference type="FunFam" id="1.20.1420.30:FF:000014">
    <property type="entry name" value="Cation/H+ exchanger protein 2"/>
    <property type="match status" value="1"/>
</dbReference>
<protein>
    <submittedName>
        <fullName evidence="13">Cation/H+ exchanger protein 1</fullName>
    </submittedName>
</protein>
<dbReference type="InterPro" id="IPR005185">
    <property type="entry name" value="YccF"/>
</dbReference>
<keyword evidence="6 10" id="KW-0812">Transmembrane</keyword>
<evidence type="ECO:0000256" key="9">
    <source>
        <dbReference type="ARBA" id="ARBA00023136"/>
    </source>
</evidence>
<dbReference type="PANTHER" id="PTHR31503">
    <property type="entry name" value="VACUOLAR CALCIUM ION TRANSPORTER"/>
    <property type="match status" value="1"/>
</dbReference>
<dbReference type="Pfam" id="PF03733">
    <property type="entry name" value="YccF"/>
    <property type="match status" value="1"/>
</dbReference>
<feature type="transmembrane region" description="Helical" evidence="10">
    <location>
        <begin position="317"/>
        <end position="340"/>
    </location>
</feature>
<reference evidence="13" key="2">
    <citation type="submission" date="2025-08" db="UniProtKB">
        <authorList>
            <consortium name="Ensembl"/>
        </authorList>
    </citation>
    <scope>IDENTIFICATION</scope>
</reference>
<dbReference type="Pfam" id="PF01699">
    <property type="entry name" value="Na_Ca_ex"/>
    <property type="match status" value="2"/>
</dbReference>
<sequence>MNSTQYQHILETNATIRAENEVEAHREANNYKFGFRKWKGNVTEKPLEDRSDIDKELHTDLSIARHQEGLVTFGNIVYVFLFGWWISLFYLLICPVMFLTICGASYGKVCFKLAWYFIWPFGKSIQKCRVSTYIWLLLAYPVLAIVHSLACVLSWMLVFSIPVAKMNSRIMTTALLMAPEDVQILKLDKTVVCETRVILCCYHAFNVYYYKYTVQGINIFALNLLPLVFMTLTVGYSDRQHKYVSAETMFTIAITSIIPLSYYIGMGIASLSAQSNFAVGAVVNATFGSITEMTFYITALLRGHRASTKCYEEIVKAALTGTLLGCILFIPGICMTIGGIKHSEQRFNSRSAGVSSALLFISIGGVFAPTLFSKTFGNLVCESCSNTSGNSSIPFICKDCHYYTVSSVCPPSVPLVYTISVLLPASYLIGLIFTLKTHSHIYDIQISDCHGGHHVVHWSRWRALVVLIVATVLMTCCADLCTENIEPILTHSSISQYFIGVTVIAMVPEIPEIMNGIQFALQNNISLSLEVGSCIAVQVCMIQIPLLILFNAFYDVGFVLVFSDVHLWASIFSVILVNYIFMDGKCDYFQGTALVVVYFILLALYFFAPSPRSC</sequence>
<dbReference type="Proteomes" id="UP000694548">
    <property type="component" value="Chromosome sgr01"/>
</dbReference>
<evidence type="ECO:0000256" key="2">
    <source>
        <dbReference type="ARBA" id="ARBA00022448"/>
    </source>
</evidence>
<name>A0A8C6MFF7_NOTFU</name>
<feature type="domain" description="Sodium/calcium exchanger membrane region" evidence="11">
    <location>
        <begin position="249"/>
        <end position="368"/>
    </location>
</feature>
<feature type="domain" description="Inner membrane component" evidence="12">
    <location>
        <begin position="73"/>
        <end position="123"/>
    </location>
</feature>
<feature type="transmembrane region" description="Helical" evidence="10">
    <location>
        <begin position="70"/>
        <end position="91"/>
    </location>
</feature>
<dbReference type="GO" id="GO:0012505">
    <property type="term" value="C:endomembrane system"/>
    <property type="evidence" value="ECO:0007669"/>
    <property type="project" value="UniProtKB-SubCell"/>
</dbReference>
<keyword evidence="2" id="KW-0813">Transport</keyword>
<evidence type="ECO:0000313" key="14">
    <source>
        <dbReference type="Proteomes" id="UP000694548"/>
    </source>
</evidence>
<gene>
    <name evidence="13" type="primary">cax1</name>
</gene>
<evidence type="ECO:0000256" key="1">
    <source>
        <dbReference type="ARBA" id="ARBA00004127"/>
    </source>
</evidence>
<evidence type="ECO:0000259" key="12">
    <source>
        <dbReference type="Pfam" id="PF03733"/>
    </source>
</evidence>
<organism evidence="13 14">
    <name type="scientific">Nothobranchius furzeri</name>
    <name type="common">Turquoise killifish</name>
    <dbReference type="NCBI Taxonomy" id="105023"/>
    <lineage>
        <taxon>Eukaryota</taxon>
        <taxon>Metazoa</taxon>
        <taxon>Chordata</taxon>
        <taxon>Craniata</taxon>
        <taxon>Vertebrata</taxon>
        <taxon>Euteleostomi</taxon>
        <taxon>Actinopterygii</taxon>
        <taxon>Neopterygii</taxon>
        <taxon>Teleostei</taxon>
        <taxon>Neoteleostei</taxon>
        <taxon>Acanthomorphata</taxon>
        <taxon>Ovalentaria</taxon>
        <taxon>Atherinomorphae</taxon>
        <taxon>Cyprinodontiformes</taxon>
        <taxon>Nothobranchiidae</taxon>
        <taxon>Nothobranchius</taxon>
    </lineage>
</organism>
<accession>A0A8C6MFF7</accession>
<dbReference type="GO" id="GO:0005774">
    <property type="term" value="C:vacuolar membrane"/>
    <property type="evidence" value="ECO:0007669"/>
    <property type="project" value="UniProtKB-ARBA"/>
</dbReference>
<dbReference type="GO" id="GO:0015369">
    <property type="term" value="F:calcium:proton antiporter activity"/>
    <property type="evidence" value="ECO:0007669"/>
    <property type="project" value="TreeGrafter"/>
</dbReference>
<keyword evidence="14" id="KW-1185">Reference proteome</keyword>
<keyword evidence="7 10" id="KW-1133">Transmembrane helix</keyword>
<dbReference type="GeneTree" id="ENSGT00390000016897"/>
<keyword evidence="5" id="KW-0109">Calcium transport</keyword>
<feature type="transmembrane region" description="Helical" evidence="10">
    <location>
        <begin position="98"/>
        <end position="118"/>
    </location>
</feature>
<comment type="subcellular location">
    <subcellularLocation>
        <location evidence="1">Endomembrane system</location>
        <topology evidence="1">Multi-pass membrane protein</topology>
    </subcellularLocation>
</comment>